<dbReference type="RefSeq" id="WP_206657789.1">
    <property type="nucleotide sequence ID" value="NZ_CP071182.1"/>
</dbReference>
<organism evidence="1 2">
    <name type="scientific">Alicyclobacillus mengziensis</name>
    <dbReference type="NCBI Taxonomy" id="2931921"/>
    <lineage>
        <taxon>Bacteria</taxon>
        <taxon>Bacillati</taxon>
        <taxon>Bacillota</taxon>
        <taxon>Bacilli</taxon>
        <taxon>Bacillales</taxon>
        <taxon>Alicyclobacillaceae</taxon>
        <taxon>Alicyclobacillus</taxon>
    </lineage>
</organism>
<sequence>MRSRVWIGIVTVLVIVSGILGYVHQPYNAPHPTTPSYLSKQQIIADIQKQQLTQNKVAQDIRVIHIDTIGNEGFGFATFGVNGKQEFASLLMSAKGYDMSTFTMGTDKAVPVQFNALRGDGFEYVTGGVFDHPSVVSAVMIWSDGTAVTVPVQQGFFWYENKVQKPTDAHVKQLIGITKNGTIVQIQR</sequence>
<evidence type="ECO:0000313" key="1">
    <source>
        <dbReference type="EMBL" id="QSO48454.1"/>
    </source>
</evidence>
<protein>
    <submittedName>
        <fullName evidence="1">Uncharacterized protein</fullName>
    </submittedName>
</protein>
<keyword evidence="2" id="KW-1185">Reference proteome</keyword>
<dbReference type="AlphaFoldDB" id="A0A9X7Z6Z2"/>
<reference evidence="1 2" key="1">
    <citation type="submission" date="2021-02" db="EMBL/GenBank/DDBJ databases">
        <title>Alicyclobacillus curvatus sp. nov. and Alicyclobacillus mengziensis sp. nov., two acidophilic bacteria isolated from acid mine drainage.</title>
        <authorList>
            <person name="Huang Y."/>
        </authorList>
    </citation>
    <scope>NUCLEOTIDE SEQUENCE [LARGE SCALE GENOMIC DNA]</scope>
    <source>
        <strain evidence="1 2">S30H14</strain>
    </source>
</reference>
<dbReference type="EMBL" id="CP071182">
    <property type="protein sequence ID" value="QSO48454.1"/>
    <property type="molecule type" value="Genomic_DNA"/>
</dbReference>
<proteinExistence type="predicted"/>
<evidence type="ECO:0000313" key="2">
    <source>
        <dbReference type="Proteomes" id="UP000663505"/>
    </source>
</evidence>
<dbReference type="Proteomes" id="UP000663505">
    <property type="component" value="Chromosome"/>
</dbReference>
<accession>A0A9X7Z6Z2</accession>
<name>A0A9X7Z6Z2_9BACL</name>
<dbReference type="KEGG" id="afx:JZ786_05550"/>
<gene>
    <name evidence="1" type="ORF">JZ786_05550</name>
</gene>